<evidence type="ECO:0000256" key="9">
    <source>
        <dbReference type="ARBA" id="ARBA00023098"/>
    </source>
</evidence>
<dbReference type="InterPro" id="IPR029069">
    <property type="entry name" value="HotDog_dom_sf"/>
</dbReference>
<keyword evidence="9 11" id="KW-0443">Lipid metabolism</keyword>
<comment type="function">
    <text evidence="11">Plays an essential role in chain termination during de novo fatty acid synthesis.</text>
</comment>
<dbReference type="Proteomes" id="UP001459277">
    <property type="component" value="Unassembled WGS sequence"/>
</dbReference>
<keyword evidence="8" id="KW-0809">Transit peptide</keyword>
<keyword evidence="5 11" id="KW-0934">Plastid</keyword>
<evidence type="ECO:0000256" key="1">
    <source>
        <dbReference type="ARBA" id="ARBA00004229"/>
    </source>
</evidence>
<evidence type="ECO:0000256" key="5">
    <source>
        <dbReference type="ARBA" id="ARBA00022640"/>
    </source>
</evidence>
<dbReference type="Pfam" id="PF01643">
    <property type="entry name" value="Acyl-ACP_TE"/>
    <property type="match status" value="1"/>
</dbReference>
<dbReference type="Gene3D" id="3.10.129.10">
    <property type="entry name" value="Hotdog Thioesterase"/>
    <property type="match status" value="1"/>
</dbReference>
<dbReference type="PANTHER" id="PTHR31727">
    <property type="entry name" value="OLEOYL-ACYL CARRIER PROTEIN THIOESTERASE 1, CHLOROPLASTIC"/>
    <property type="match status" value="1"/>
</dbReference>
<keyword evidence="3 11" id="KW-0444">Lipid biosynthesis</keyword>
<evidence type="ECO:0000256" key="4">
    <source>
        <dbReference type="ARBA" id="ARBA00022528"/>
    </source>
</evidence>
<accession>A0AAW2DLS8</accession>
<dbReference type="EMBL" id="JAZDWU010000002">
    <property type="protein sequence ID" value="KAL0010538.1"/>
    <property type="molecule type" value="Genomic_DNA"/>
</dbReference>
<evidence type="ECO:0000256" key="3">
    <source>
        <dbReference type="ARBA" id="ARBA00022516"/>
    </source>
</evidence>
<keyword evidence="4 11" id="KW-0150">Chloroplast</keyword>
<dbReference type="AlphaFoldDB" id="A0AAW2DLS8"/>
<dbReference type="InterPro" id="IPR049427">
    <property type="entry name" value="Acyl-ACP_TE_C"/>
</dbReference>
<protein>
    <recommendedName>
        <fullName evidence="11">Acyl-[acyl-carrier-protein] hydrolase</fullName>
        <ecNumber evidence="11">3.1.2.-</ecNumber>
    </recommendedName>
</protein>
<evidence type="ECO:0000259" key="12">
    <source>
        <dbReference type="Pfam" id="PF01643"/>
    </source>
</evidence>
<dbReference type="Pfam" id="PF20791">
    <property type="entry name" value="Acyl-ACP_TE_C"/>
    <property type="match status" value="1"/>
</dbReference>
<evidence type="ECO:0000256" key="11">
    <source>
        <dbReference type="RuleBase" id="RU363096"/>
    </source>
</evidence>
<evidence type="ECO:0000256" key="6">
    <source>
        <dbReference type="ARBA" id="ARBA00022801"/>
    </source>
</evidence>
<dbReference type="GO" id="GO:0009507">
    <property type="term" value="C:chloroplast"/>
    <property type="evidence" value="ECO:0007669"/>
    <property type="project" value="UniProtKB-SubCell"/>
</dbReference>
<keyword evidence="10 11" id="KW-0275">Fatty acid biosynthesis</keyword>
<evidence type="ECO:0000256" key="10">
    <source>
        <dbReference type="ARBA" id="ARBA00023160"/>
    </source>
</evidence>
<comment type="subcellular location">
    <subcellularLocation>
        <location evidence="1 11">Plastid</location>
        <location evidence="1 11">Chloroplast</location>
    </subcellularLocation>
</comment>
<keyword evidence="6 11" id="KW-0378">Hydrolase</keyword>
<dbReference type="PANTHER" id="PTHR31727:SF2">
    <property type="entry name" value="PALMITOYL-ACYL CARRIER PROTEIN THIOESTERASE, CHLOROPLASTIC"/>
    <property type="match status" value="1"/>
</dbReference>
<evidence type="ECO:0000259" key="13">
    <source>
        <dbReference type="Pfam" id="PF20791"/>
    </source>
</evidence>
<comment type="caution">
    <text evidence="14">The sequence shown here is derived from an EMBL/GenBank/DDBJ whole genome shotgun (WGS) entry which is preliminary data.</text>
</comment>
<dbReference type="GO" id="GO:0016297">
    <property type="term" value="F:fatty acyl-[ACP] hydrolase activity"/>
    <property type="evidence" value="ECO:0007669"/>
    <property type="project" value="InterPro"/>
</dbReference>
<dbReference type="SUPFAM" id="SSF54637">
    <property type="entry name" value="Thioesterase/thiol ester dehydrase-isomerase"/>
    <property type="match status" value="2"/>
</dbReference>
<reference evidence="14 15" key="1">
    <citation type="submission" date="2024-01" db="EMBL/GenBank/DDBJ databases">
        <title>A telomere-to-telomere, gap-free genome of sweet tea (Lithocarpus litseifolius).</title>
        <authorList>
            <person name="Zhou J."/>
        </authorList>
    </citation>
    <scope>NUCLEOTIDE SEQUENCE [LARGE SCALE GENOMIC DNA]</scope>
    <source>
        <strain evidence="14">Zhou-2022a</strain>
        <tissue evidence="14">Leaf</tissue>
    </source>
</reference>
<evidence type="ECO:0000256" key="7">
    <source>
        <dbReference type="ARBA" id="ARBA00022832"/>
    </source>
</evidence>
<proteinExistence type="inferred from homology"/>
<keyword evidence="15" id="KW-1185">Reference proteome</keyword>
<evidence type="ECO:0000313" key="14">
    <source>
        <dbReference type="EMBL" id="KAL0010538.1"/>
    </source>
</evidence>
<feature type="domain" description="Acyl-ACP thioesterase-like C-terminal" evidence="13">
    <location>
        <begin position="182"/>
        <end position="284"/>
    </location>
</feature>
<comment type="similarity">
    <text evidence="2 11">Belongs to the acyl-ACP thioesterase family.</text>
</comment>
<feature type="domain" description="Acyl-ACP thioesterase N-terminal hotdog" evidence="12">
    <location>
        <begin position="35"/>
        <end position="147"/>
    </location>
</feature>
<dbReference type="InterPro" id="IPR002864">
    <property type="entry name" value="Acyl-ACP_thioesterase_NHD"/>
</dbReference>
<dbReference type="GO" id="GO:0000036">
    <property type="term" value="F:acyl carrier activity"/>
    <property type="evidence" value="ECO:0007669"/>
    <property type="project" value="TreeGrafter"/>
</dbReference>
<keyword evidence="7 11" id="KW-0276">Fatty acid metabolism</keyword>
<evidence type="ECO:0000313" key="15">
    <source>
        <dbReference type="Proteomes" id="UP001459277"/>
    </source>
</evidence>
<name>A0AAW2DLS8_9ROSI</name>
<evidence type="ECO:0000256" key="2">
    <source>
        <dbReference type="ARBA" id="ARBA00006500"/>
    </source>
</evidence>
<organism evidence="14 15">
    <name type="scientific">Lithocarpus litseifolius</name>
    <dbReference type="NCBI Taxonomy" id="425828"/>
    <lineage>
        <taxon>Eukaryota</taxon>
        <taxon>Viridiplantae</taxon>
        <taxon>Streptophyta</taxon>
        <taxon>Embryophyta</taxon>
        <taxon>Tracheophyta</taxon>
        <taxon>Spermatophyta</taxon>
        <taxon>Magnoliopsida</taxon>
        <taxon>eudicotyledons</taxon>
        <taxon>Gunneridae</taxon>
        <taxon>Pentapetalae</taxon>
        <taxon>rosids</taxon>
        <taxon>fabids</taxon>
        <taxon>Fagales</taxon>
        <taxon>Fagaceae</taxon>
        <taxon>Lithocarpus</taxon>
    </lineage>
</organism>
<evidence type="ECO:0000256" key="8">
    <source>
        <dbReference type="ARBA" id="ARBA00022946"/>
    </source>
</evidence>
<dbReference type="InterPro" id="IPR045023">
    <property type="entry name" value="FATA/B"/>
</dbReference>
<sequence length="299" mass="34299">MIAAVTEKRLKQLHSKPRQLDLIMDTFGGRLLNGGLVFQQHFMIKSYELDPDGKVSIVALVDRLQESALNHLNSVGLLADGFGSTPEMHRRDLIWVAYRLQIEIWISSASAKHLKFDWLVRDCKTGETLIRANSLYLMINKKTRKVSFAKEVGAEIKPHVMNCDPLINQDKKKLLHLDFDTADYVRTGFKPLWNDLDINQHVNHVKYISWILESTPRSILDSYNLSIMTLEYRKECGRDSILQSLTAFNKDGTNHFAGDEGVEFDHILRLEDGAEILRGRTKWMPKIYGEGLKNKLMST</sequence>
<gene>
    <name evidence="14" type="ORF">SO802_005646</name>
</gene>
<dbReference type="EC" id="3.1.2.-" evidence="11"/>